<dbReference type="PANTHER" id="PTHR42980">
    <property type="entry name" value="2-OXOISOVALERATE DEHYDROGENASE SUBUNIT BETA-RELATED"/>
    <property type="match status" value="1"/>
</dbReference>
<comment type="catalytic activity">
    <reaction evidence="5">
        <text>N(6)-[(R)-lipoyl]-L-lysyl-[protein] + 2-oxoglutarate + H(+) = N(6)-[(R)-S(8)-succinyldihydrolipoyl]-L-lysyl-[protein] + CO2</text>
        <dbReference type="Rhea" id="RHEA:12188"/>
        <dbReference type="Rhea" id="RHEA-COMP:10474"/>
        <dbReference type="Rhea" id="RHEA-COMP:20092"/>
        <dbReference type="ChEBI" id="CHEBI:15378"/>
        <dbReference type="ChEBI" id="CHEBI:16526"/>
        <dbReference type="ChEBI" id="CHEBI:16810"/>
        <dbReference type="ChEBI" id="CHEBI:83099"/>
        <dbReference type="ChEBI" id="CHEBI:83120"/>
        <dbReference type="EC" id="1.2.4.2"/>
    </reaction>
</comment>
<evidence type="ECO:0000313" key="8">
    <source>
        <dbReference type="Proteomes" id="UP001257739"/>
    </source>
</evidence>
<evidence type="ECO:0000256" key="2">
    <source>
        <dbReference type="ARBA" id="ARBA00022532"/>
    </source>
</evidence>
<dbReference type="InterPro" id="IPR033248">
    <property type="entry name" value="Transketolase_C"/>
</dbReference>
<gene>
    <name evidence="7" type="ORF">J2X11_001098</name>
</gene>
<keyword evidence="8" id="KW-1185">Reference proteome</keyword>
<dbReference type="SUPFAM" id="SSF52518">
    <property type="entry name" value="Thiamin diphosphate-binding fold (THDP-binding)"/>
    <property type="match status" value="2"/>
</dbReference>
<accession>A0ABU1UM51</accession>
<dbReference type="InterPro" id="IPR005475">
    <property type="entry name" value="Transketolase-like_Pyr-bd"/>
</dbReference>
<organism evidence="7 8">
    <name type="scientific">Aeromicrobium panaciterrae</name>
    <dbReference type="NCBI Taxonomy" id="363861"/>
    <lineage>
        <taxon>Bacteria</taxon>
        <taxon>Bacillati</taxon>
        <taxon>Actinomycetota</taxon>
        <taxon>Actinomycetes</taxon>
        <taxon>Propionibacteriales</taxon>
        <taxon>Nocardioidaceae</taxon>
        <taxon>Aeromicrobium</taxon>
    </lineage>
</organism>
<keyword evidence="4" id="KW-0786">Thiamine pyrophosphate</keyword>
<proteinExistence type="predicted"/>
<evidence type="ECO:0000259" key="6">
    <source>
        <dbReference type="SMART" id="SM00861"/>
    </source>
</evidence>
<feature type="domain" description="Transketolase-like pyrimidine-binding" evidence="6">
    <location>
        <begin position="389"/>
        <end position="569"/>
    </location>
</feature>
<dbReference type="SUPFAM" id="SSF52922">
    <property type="entry name" value="TK C-terminal domain-like"/>
    <property type="match status" value="1"/>
</dbReference>
<dbReference type="EC" id="1.2.4.4" evidence="7"/>
<sequence length="728" mass="77222">MALESVDDHFSRVLRERPVTDQPVGGVADPTALLTYFDAQLESRHLDFALRWLQTQGHAYYTIGSAGHESNAAVAMALRPTDPALLHYRSGGFFSARARQVDGSTPIEDVLNSATASVLDPISGGRHKVFGSVSLNVIPQTSTIGSHLPRAFGLAFALGRAAGADMTPNWPLDSVVVCSFGDASANHSTAVGALNASAYCAHQGVPLPILYVCEDNGIGISTKSPAGWVERSLQSMPAIEYAAADGTKPGELLATAKHLAELVRTERRPAVLHLKTVRFMGHAGSDAEIAYRTTREIEDEYALDPLLATARELIEAGVLSAADALARYEDVRQTVMERAKSISGVRRLSSSRAITTPITARAAVVAPTASVERRALAFGAKPPELEGDLTLAQTINASLKDALAARPEALVFGEDVAKKGGVYGVTRGLRKSFGGTQVFDTLLDEQTILGTALGAALAGFVPIPEIQYLAYLHNAEDQLRGEAATLRFFSNGQYTNGMVVRVAGLAYQKGFGGHFHNDNSVAVLRDIPGVVLAVPSHPGNAAGLFRECLALAAEGRVCVYLEPIALYHRRDLHEGDGAWLAPYAPPEEWTQDTTSAPGQVLTIGDGTDVLLVTFGNGVPMSLRASTVLADEGISSTVLDLQWLSPLPREELLRVAARFARVLVVDETRESGGVSESVITALVDGGYDGTARRVTSVDSFIPLGPAADHVLLSEADIVGAVRALVSETI</sequence>
<dbReference type="Pfam" id="PF02780">
    <property type="entry name" value="Transketolase_C"/>
    <property type="match status" value="1"/>
</dbReference>
<dbReference type="Proteomes" id="UP001257739">
    <property type="component" value="Unassembled WGS sequence"/>
</dbReference>
<dbReference type="Pfam" id="PF02779">
    <property type="entry name" value="Transket_pyr"/>
    <property type="match status" value="1"/>
</dbReference>
<keyword evidence="3 7" id="KW-0560">Oxidoreductase</keyword>
<dbReference type="GO" id="GO:0003863">
    <property type="term" value="F:branched-chain 2-oxo acid dehydrogenase activity"/>
    <property type="evidence" value="ECO:0007669"/>
    <property type="project" value="UniProtKB-EC"/>
</dbReference>
<dbReference type="Gene3D" id="3.40.50.920">
    <property type="match status" value="1"/>
</dbReference>
<dbReference type="SMART" id="SM00861">
    <property type="entry name" value="Transket_pyr"/>
    <property type="match status" value="1"/>
</dbReference>
<dbReference type="InterPro" id="IPR009014">
    <property type="entry name" value="Transketo_C/PFOR_II"/>
</dbReference>
<evidence type="ECO:0000313" key="7">
    <source>
        <dbReference type="EMBL" id="MDR7086259.1"/>
    </source>
</evidence>
<evidence type="ECO:0000256" key="4">
    <source>
        <dbReference type="ARBA" id="ARBA00023052"/>
    </source>
</evidence>
<dbReference type="Pfam" id="PF00676">
    <property type="entry name" value="E1_dh"/>
    <property type="match status" value="1"/>
</dbReference>
<keyword evidence="2" id="KW-0816">Tricarboxylic acid cycle</keyword>
<protein>
    <submittedName>
        <fullName evidence="7">2-oxoisovalerate dehydrogenase E1 component</fullName>
        <ecNumber evidence="7">1.2.4.4</ecNumber>
    </submittedName>
</protein>
<name>A0ABU1UM51_9ACTN</name>
<evidence type="ECO:0000256" key="5">
    <source>
        <dbReference type="ARBA" id="ARBA00051911"/>
    </source>
</evidence>
<dbReference type="PANTHER" id="PTHR42980:SF1">
    <property type="entry name" value="2-OXOISOVALERATE DEHYDROGENASE SUBUNIT BETA, MITOCHONDRIAL"/>
    <property type="match status" value="1"/>
</dbReference>
<dbReference type="InterPro" id="IPR029061">
    <property type="entry name" value="THDP-binding"/>
</dbReference>
<dbReference type="Gene3D" id="3.40.50.970">
    <property type="match status" value="2"/>
</dbReference>
<dbReference type="EMBL" id="JAVDWH010000001">
    <property type="protein sequence ID" value="MDR7086259.1"/>
    <property type="molecule type" value="Genomic_DNA"/>
</dbReference>
<comment type="caution">
    <text evidence="7">The sequence shown here is derived from an EMBL/GenBank/DDBJ whole genome shotgun (WGS) entry which is preliminary data.</text>
</comment>
<evidence type="ECO:0000256" key="3">
    <source>
        <dbReference type="ARBA" id="ARBA00023002"/>
    </source>
</evidence>
<comment type="cofactor">
    <cofactor evidence="1">
        <name>thiamine diphosphate</name>
        <dbReference type="ChEBI" id="CHEBI:58937"/>
    </cofactor>
</comment>
<evidence type="ECO:0000256" key="1">
    <source>
        <dbReference type="ARBA" id="ARBA00001964"/>
    </source>
</evidence>
<reference evidence="7 8" key="1">
    <citation type="submission" date="2023-07" db="EMBL/GenBank/DDBJ databases">
        <title>Sorghum-associated microbial communities from plants grown in Nebraska, USA.</title>
        <authorList>
            <person name="Schachtman D."/>
        </authorList>
    </citation>
    <scope>NUCLEOTIDE SEQUENCE [LARGE SCALE GENOMIC DNA]</scope>
    <source>
        <strain evidence="7 8">BE248</strain>
    </source>
</reference>
<dbReference type="InterPro" id="IPR001017">
    <property type="entry name" value="DH_E1"/>
</dbReference>
<dbReference type="RefSeq" id="WP_309967747.1">
    <property type="nucleotide sequence ID" value="NZ_JAVDWH010000001.1"/>
</dbReference>